<dbReference type="HAMAP" id="MF_00323">
    <property type="entry name" value="Ferrochelatase"/>
    <property type="match status" value="1"/>
</dbReference>
<dbReference type="InterPro" id="IPR019772">
    <property type="entry name" value="Ferrochelatase_AS"/>
</dbReference>
<evidence type="ECO:0000256" key="3">
    <source>
        <dbReference type="ARBA" id="ARBA00022723"/>
    </source>
</evidence>
<evidence type="ECO:0000313" key="11">
    <source>
        <dbReference type="EMBL" id="MBH9553466.1"/>
    </source>
</evidence>
<dbReference type="EC" id="4.98.1.1" evidence="9 10"/>
<protein>
    <recommendedName>
        <fullName evidence="9 10">Ferrochelatase</fullName>
        <ecNumber evidence="9 10">4.98.1.1</ecNumber>
    </recommendedName>
    <alternativeName>
        <fullName evidence="9">Heme synthase</fullName>
    </alternativeName>
    <alternativeName>
        <fullName evidence="9">Protoheme ferro-lyase</fullName>
    </alternativeName>
</protein>
<keyword evidence="4 9" id="KW-0408">Iron</keyword>
<keyword evidence="6 9" id="KW-0456">Lyase</keyword>
<dbReference type="PROSITE" id="PS00534">
    <property type="entry name" value="FERROCHELATASE"/>
    <property type="match status" value="1"/>
</dbReference>
<dbReference type="InterPro" id="IPR033644">
    <property type="entry name" value="Ferrochelatase_C"/>
</dbReference>
<dbReference type="GO" id="GO:0004325">
    <property type="term" value="F:ferrochelatase activity"/>
    <property type="evidence" value="ECO:0007669"/>
    <property type="project" value="UniProtKB-UniRule"/>
</dbReference>
<keyword evidence="3 9" id="KW-0479">Metal-binding</keyword>
<keyword evidence="5 9" id="KW-0350">Heme biosynthesis</keyword>
<comment type="function">
    <text evidence="9 10">Catalyzes the ferrous insertion into protoporphyrin IX.</text>
</comment>
<dbReference type="AlphaFoldDB" id="A0A931IXM3"/>
<evidence type="ECO:0000313" key="12">
    <source>
        <dbReference type="Proteomes" id="UP000620139"/>
    </source>
</evidence>
<dbReference type="FunFam" id="3.40.50.1400:FF:000002">
    <property type="entry name" value="Ferrochelatase"/>
    <property type="match status" value="1"/>
</dbReference>
<dbReference type="PANTHER" id="PTHR11108">
    <property type="entry name" value="FERROCHELATASE"/>
    <property type="match status" value="1"/>
</dbReference>
<dbReference type="NCBIfam" id="TIGR00109">
    <property type="entry name" value="hemH"/>
    <property type="match status" value="1"/>
</dbReference>
<dbReference type="SUPFAM" id="SSF53800">
    <property type="entry name" value="Chelatase"/>
    <property type="match status" value="1"/>
</dbReference>
<comment type="pathway">
    <text evidence="9 10">Porphyrin-containing compound metabolism; protoheme biosynthesis; protoheme from protoporphyrin-IX: step 1/1.</text>
</comment>
<dbReference type="Pfam" id="PF00762">
    <property type="entry name" value="Ferrochelatase"/>
    <property type="match status" value="1"/>
</dbReference>
<reference evidence="11" key="1">
    <citation type="submission" date="2020-12" db="EMBL/GenBank/DDBJ databases">
        <title>The genome sequence of Inhella sp. 4Y17.</title>
        <authorList>
            <person name="Liu Y."/>
        </authorList>
    </citation>
    <scope>NUCLEOTIDE SEQUENCE</scope>
    <source>
        <strain evidence="11">4Y10</strain>
    </source>
</reference>
<evidence type="ECO:0000256" key="1">
    <source>
        <dbReference type="ARBA" id="ARBA00007718"/>
    </source>
</evidence>
<feature type="binding site" evidence="9">
    <location>
        <position position="209"/>
    </location>
    <ligand>
        <name>Fe(2+)</name>
        <dbReference type="ChEBI" id="CHEBI:29033"/>
    </ligand>
</feature>
<sequence length="349" mass="38460">MQGPDLTSPPARPPRVGLLLCNLGSPDAPEPQAVRRYLAEFLADPRVVEIPPLLWWPILHGIILRVRPGKSAAKYQSIWMAEGSPLKVYTERQAKYLRGALGERGLAVNVEWAMRYGNPSIAEGLERLTSAGAEHVLVFNAYPQYCAATCASVMDAVTDWLRKRRAQPEIRVLQSYFDHPAYIQALVSSVRAHWQREGSTGQHLLMSFHGMPERTRQLGDPYHDQCQATARALAAALDLQDGAWSVGFQSRFGPAKWLEPSTEQRLLALGQARTATLDVICPGFASDCLETLEEIAMEGAETFHAAGGGTLRYIPALNDSGESQRLLATLAQQHLQGWPTSLPPRNHPA</sequence>
<dbReference type="CDD" id="cd03411">
    <property type="entry name" value="Ferrochelatase_N"/>
    <property type="match status" value="1"/>
</dbReference>
<dbReference type="InterPro" id="IPR001015">
    <property type="entry name" value="Ferrochelatase"/>
</dbReference>
<comment type="similarity">
    <text evidence="1 9 10">Belongs to the ferrochelatase family.</text>
</comment>
<dbReference type="GO" id="GO:0006783">
    <property type="term" value="P:heme biosynthetic process"/>
    <property type="evidence" value="ECO:0007669"/>
    <property type="project" value="UniProtKB-UniRule"/>
</dbReference>
<dbReference type="Proteomes" id="UP000620139">
    <property type="component" value="Unassembled WGS sequence"/>
</dbReference>
<dbReference type="InterPro" id="IPR033659">
    <property type="entry name" value="Ferrochelatase_N"/>
</dbReference>
<evidence type="ECO:0000256" key="6">
    <source>
        <dbReference type="ARBA" id="ARBA00023239"/>
    </source>
</evidence>
<accession>A0A931IXM3</accession>
<evidence type="ECO:0000256" key="9">
    <source>
        <dbReference type="HAMAP-Rule" id="MF_00323"/>
    </source>
</evidence>
<evidence type="ECO:0000256" key="5">
    <source>
        <dbReference type="ARBA" id="ARBA00023133"/>
    </source>
</evidence>
<dbReference type="GO" id="GO:0005737">
    <property type="term" value="C:cytoplasm"/>
    <property type="evidence" value="ECO:0007669"/>
    <property type="project" value="UniProtKB-SubCell"/>
</dbReference>
<evidence type="ECO:0000256" key="7">
    <source>
        <dbReference type="ARBA" id="ARBA00023244"/>
    </source>
</evidence>
<dbReference type="PANTHER" id="PTHR11108:SF1">
    <property type="entry name" value="FERROCHELATASE, MITOCHONDRIAL"/>
    <property type="match status" value="1"/>
</dbReference>
<comment type="subcellular location">
    <subcellularLocation>
        <location evidence="9 10">Cytoplasm</location>
    </subcellularLocation>
</comment>
<evidence type="ECO:0000256" key="4">
    <source>
        <dbReference type="ARBA" id="ARBA00023004"/>
    </source>
</evidence>
<comment type="catalytic activity">
    <reaction evidence="8">
        <text>Fe-coproporphyrin III + 2 H(+) = coproporphyrin III + Fe(2+)</text>
        <dbReference type="Rhea" id="RHEA:49572"/>
        <dbReference type="ChEBI" id="CHEBI:15378"/>
        <dbReference type="ChEBI" id="CHEBI:29033"/>
        <dbReference type="ChEBI" id="CHEBI:68438"/>
        <dbReference type="ChEBI" id="CHEBI:131725"/>
        <dbReference type="EC" id="4.99.1.9"/>
    </reaction>
    <physiologicalReaction direction="right-to-left" evidence="8">
        <dbReference type="Rhea" id="RHEA:49574"/>
    </physiologicalReaction>
</comment>
<gene>
    <name evidence="9" type="primary">hemH</name>
    <name evidence="11" type="ORF">I7X43_11490</name>
</gene>
<keyword evidence="7 9" id="KW-0627">Porphyrin biosynthesis</keyword>
<keyword evidence="12" id="KW-1185">Reference proteome</keyword>
<comment type="caution">
    <text evidence="11">The sequence shown here is derived from an EMBL/GenBank/DDBJ whole genome shotgun (WGS) entry which is preliminary data.</text>
</comment>
<dbReference type="RefSeq" id="WP_198101083.1">
    <property type="nucleotide sequence ID" value="NZ_JAEDAL010000005.1"/>
</dbReference>
<dbReference type="CDD" id="cd00419">
    <property type="entry name" value="Ferrochelatase_C"/>
    <property type="match status" value="1"/>
</dbReference>
<evidence type="ECO:0000256" key="2">
    <source>
        <dbReference type="ARBA" id="ARBA00022490"/>
    </source>
</evidence>
<comment type="catalytic activity">
    <reaction evidence="9 10">
        <text>heme b + 2 H(+) = protoporphyrin IX + Fe(2+)</text>
        <dbReference type="Rhea" id="RHEA:22584"/>
        <dbReference type="ChEBI" id="CHEBI:15378"/>
        <dbReference type="ChEBI" id="CHEBI:29033"/>
        <dbReference type="ChEBI" id="CHEBI:57306"/>
        <dbReference type="ChEBI" id="CHEBI:60344"/>
        <dbReference type="EC" id="4.98.1.1"/>
    </reaction>
</comment>
<proteinExistence type="inferred from homology"/>
<keyword evidence="2 9" id="KW-0963">Cytoplasm</keyword>
<evidence type="ECO:0000256" key="10">
    <source>
        <dbReference type="RuleBase" id="RU000607"/>
    </source>
</evidence>
<evidence type="ECO:0000256" key="8">
    <source>
        <dbReference type="ARBA" id="ARBA00024536"/>
    </source>
</evidence>
<organism evidence="11 12">
    <name type="scientific">Inhella gelatinilytica</name>
    <dbReference type="NCBI Taxonomy" id="2795030"/>
    <lineage>
        <taxon>Bacteria</taxon>
        <taxon>Pseudomonadati</taxon>
        <taxon>Pseudomonadota</taxon>
        <taxon>Betaproteobacteria</taxon>
        <taxon>Burkholderiales</taxon>
        <taxon>Sphaerotilaceae</taxon>
        <taxon>Inhella</taxon>
    </lineage>
</organism>
<dbReference type="EMBL" id="JAEDAL010000005">
    <property type="protein sequence ID" value="MBH9553466.1"/>
    <property type="molecule type" value="Genomic_DNA"/>
</dbReference>
<dbReference type="GO" id="GO:0046872">
    <property type="term" value="F:metal ion binding"/>
    <property type="evidence" value="ECO:0007669"/>
    <property type="project" value="UniProtKB-KW"/>
</dbReference>
<feature type="binding site" evidence="9">
    <location>
        <position position="290"/>
    </location>
    <ligand>
        <name>Fe(2+)</name>
        <dbReference type="ChEBI" id="CHEBI:29033"/>
    </ligand>
</feature>
<dbReference type="Gene3D" id="3.40.50.1400">
    <property type="match status" value="2"/>
</dbReference>
<name>A0A931IXM3_9BURK</name>